<dbReference type="EMBL" id="CTEF01000009">
    <property type="protein sequence ID" value="CQD25162.1"/>
    <property type="molecule type" value="Genomic_DNA"/>
</dbReference>
<gene>
    <name evidence="2" type="ORF">BN970_06960</name>
</gene>
<dbReference type="Gene3D" id="1.10.10.10">
    <property type="entry name" value="Winged helix-like DNA-binding domain superfamily/Winged helix DNA-binding domain"/>
    <property type="match status" value="1"/>
</dbReference>
<dbReference type="InterPro" id="IPR036388">
    <property type="entry name" value="WH-like_DNA-bd_sf"/>
</dbReference>
<protein>
    <submittedName>
        <fullName evidence="2">MarR family protein</fullName>
    </submittedName>
</protein>
<reference evidence="2 3" key="1">
    <citation type="submission" date="2015-03" db="EMBL/GenBank/DDBJ databases">
        <authorList>
            <person name="Murphy D."/>
        </authorList>
    </citation>
    <scope>NUCLEOTIDE SEQUENCE [LARGE SCALE GENOMIC DNA]</scope>
    <source>
        <strain evidence="2 3">D16</strain>
    </source>
</reference>
<accession>A0A0U1DYN5</accession>
<sequence>MSGVSSYAQSERVQELSRVVFGQKHRLAVMAAIAQSDGLVNPSDLAVELGFAAQSAIQQPLKDLTAAGLITRQDGMGRVYYRRNPHTLWDAAIELLGQALAVDISSETVEK</sequence>
<evidence type="ECO:0000259" key="1">
    <source>
        <dbReference type="Pfam" id="PF12802"/>
    </source>
</evidence>
<name>A0A0U1DYN5_9MYCO</name>
<proteinExistence type="predicted"/>
<organism evidence="2 3">
    <name type="scientific">Mycolicibacterium conceptionense</name>
    <dbReference type="NCBI Taxonomy" id="451644"/>
    <lineage>
        <taxon>Bacteria</taxon>
        <taxon>Bacillati</taxon>
        <taxon>Actinomycetota</taxon>
        <taxon>Actinomycetes</taxon>
        <taxon>Mycobacteriales</taxon>
        <taxon>Mycobacteriaceae</taxon>
        <taxon>Mycolicibacterium</taxon>
    </lineage>
</organism>
<dbReference type="InterPro" id="IPR000835">
    <property type="entry name" value="HTH_MarR-typ"/>
</dbReference>
<dbReference type="AlphaFoldDB" id="A0A0U1DYN5"/>
<dbReference type="Pfam" id="PF12802">
    <property type="entry name" value="MarR_2"/>
    <property type="match status" value="1"/>
</dbReference>
<dbReference type="InterPro" id="IPR036390">
    <property type="entry name" value="WH_DNA-bd_sf"/>
</dbReference>
<dbReference type="SUPFAM" id="SSF46785">
    <property type="entry name" value="Winged helix' DNA-binding domain"/>
    <property type="match status" value="1"/>
</dbReference>
<dbReference type="Proteomes" id="UP000182227">
    <property type="component" value="Unassembled WGS sequence"/>
</dbReference>
<evidence type="ECO:0000313" key="3">
    <source>
        <dbReference type="Proteomes" id="UP000182227"/>
    </source>
</evidence>
<evidence type="ECO:0000313" key="2">
    <source>
        <dbReference type="EMBL" id="CQD25162.1"/>
    </source>
</evidence>
<feature type="domain" description="HTH marR-type" evidence="1">
    <location>
        <begin position="28"/>
        <end position="74"/>
    </location>
</feature>